<reference evidence="1" key="1">
    <citation type="submission" date="2018-02" db="EMBL/GenBank/DDBJ databases">
        <title>Rhizophora mucronata_Transcriptome.</title>
        <authorList>
            <person name="Meera S.P."/>
            <person name="Sreeshan A."/>
            <person name="Augustine A."/>
        </authorList>
    </citation>
    <scope>NUCLEOTIDE SEQUENCE</scope>
    <source>
        <tissue evidence="1">Leaf</tissue>
    </source>
</reference>
<protein>
    <submittedName>
        <fullName evidence="1">Uncharacterized protein</fullName>
    </submittedName>
</protein>
<evidence type="ECO:0000313" key="1">
    <source>
        <dbReference type="EMBL" id="MBX58119.1"/>
    </source>
</evidence>
<dbReference type="EMBL" id="GGEC01077635">
    <property type="protein sequence ID" value="MBX58119.1"/>
    <property type="molecule type" value="Transcribed_RNA"/>
</dbReference>
<organism evidence="1">
    <name type="scientific">Rhizophora mucronata</name>
    <name type="common">Asiatic mangrove</name>
    <dbReference type="NCBI Taxonomy" id="61149"/>
    <lineage>
        <taxon>Eukaryota</taxon>
        <taxon>Viridiplantae</taxon>
        <taxon>Streptophyta</taxon>
        <taxon>Embryophyta</taxon>
        <taxon>Tracheophyta</taxon>
        <taxon>Spermatophyta</taxon>
        <taxon>Magnoliopsida</taxon>
        <taxon>eudicotyledons</taxon>
        <taxon>Gunneridae</taxon>
        <taxon>Pentapetalae</taxon>
        <taxon>rosids</taxon>
        <taxon>fabids</taxon>
        <taxon>Malpighiales</taxon>
        <taxon>Rhizophoraceae</taxon>
        <taxon>Rhizophora</taxon>
    </lineage>
</organism>
<dbReference type="AlphaFoldDB" id="A0A2P2PU22"/>
<name>A0A2P2PU22_RHIMU</name>
<accession>A0A2P2PU22</accession>
<proteinExistence type="predicted"/>
<sequence>MQVTGTLVFLQIDNDDFDPTNFSSTLIIVLYTSSYMP</sequence>